<feature type="transmembrane region" description="Helical" evidence="3">
    <location>
        <begin position="230"/>
        <end position="248"/>
    </location>
</feature>
<dbReference type="InterPro" id="IPR011701">
    <property type="entry name" value="MFS"/>
</dbReference>
<feature type="transmembrane region" description="Helical" evidence="3">
    <location>
        <begin position="46"/>
        <end position="62"/>
    </location>
</feature>
<dbReference type="SUPFAM" id="SSF103473">
    <property type="entry name" value="MFS general substrate transporter"/>
    <property type="match status" value="1"/>
</dbReference>
<dbReference type="PANTHER" id="PTHR11360">
    <property type="entry name" value="MONOCARBOXYLATE TRANSPORTER"/>
    <property type="match status" value="1"/>
</dbReference>
<dbReference type="Gene3D" id="1.20.1250.20">
    <property type="entry name" value="MFS general substrate transporter like domains"/>
    <property type="match status" value="2"/>
</dbReference>
<evidence type="ECO:0008006" key="6">
    <source>
        <dbReference type="Google" id="ProtNLM"/>
    </source>
</evidence>
<dbReference type="GO" id="GO:0022857">
    <property type="term" value="F:transmembrane transporter activity"/>
    <property type="evidence" value="ECO:0007669"/>
    <property type="project" value="InterPro"/>
</dbReference>
<dbReference type="GO" id="GO:0016020">
    <property type="term" value="C:membrane"/>
    <property type="evidence" value="ECO:0007669"/>
    <property type="project" value="UniProtKB-SubCell"/>
</dbReference>
<dbReference type="PANTHER" id="PTHR11360:SF287">
    <property type="entry name" value="MFS MONOCARBOXYLATE TRANSPORTER"/>
    <property type="match status" value="1"/>
</dbReference>
<feature type="transmembrane region" description="Helical" evidence="3">
    <location>
        <begin position="188"/>
        <end position="209"/>
    </location>
</feature>
<dbReference type="Proteomes" id="UP001310594">
    <property type="component" value="Unassembled WGS sequence"/>
</dbReference>
<evidence type="ECO:0000256" key="1">
    <source>
        <dbReference type="ARBA" id="ARBA00004141"/>
    </source>
</evidence>
<evidence type="ECO:0000313" key="5">
    <source>
        <dbReference type="Proteomes" id="UP001310594"/>
    </source>
</evidence>
<sequence>MAATNAGDLDLDQLQIPSGSAQTTIDSANEEDVAGRSLARHDGGCAAWRMLFTAFVFEALLWDSRNTSVIGTTASGISYLAAPIVIPLIKRFSKYRRHMIYIGWPLCLAGLVAGSFAKTLGALIFTQGIMYGFGFTLFYYPILSMVNKYWITRRGMAYGLLCSASGVSGAAMPFGVEWLLHRYGYPTTLRVIAVGLFVLTGPLIPLLRGRLPESEPSTSARTDFAFLKTPLFWIYSISNLLMGMGYFSPSLYLPSYATSNGMTSTNGVVLLATMSISQVVGQLSFGYLSDRNVPINVLITSPTTIACIAVYTSWGLAHTFNVLLVFSLLYGFFGAGYTATWARICTAISSEPTAAFTAFGLLKFGKGVGNILAGPIGGALLTSSDDVGGYGAKRYEGVILFAGSCMFLSGASVGLCYVDISKAGNSLRSFLRPR</sequence>
<evidence type="ECO:0000256" key="3">
    <source>
        <dbReference type="SAM" id="Phobius"/>
    </source>
</evidence>
<feature type="transmembrane region" description="Helical" evidence="3">
    <location>
        <begin position="123"/>
        <end position="143"/>
    </location>
</feature>
<organism evidence="4 5">
    <name type="scientific">Elasticomyces elasticus</name>
    <dbReference type="NCBI Taxonomy" id="574655"/>
    <lineage>
        <taxon>Eukaryota</taxon>
        <taxon>Fungi</taxon>
        <taxon>Dikarya</taxon>
        <taxon>Ascomycota</taxon>
        <taxon>Pezizomycotina</taxon>
        <taxon>Dothideomycetes</taxon>
        <taxon>Dothideomycetidae</taxon>
        <taxon>Mycosphaerellales</taxon>
        <taxon>Teratosphaeriaceae</taxon>
        <taxon>Elasticomyces</taxon>
    </lineage>
</organism>
<feature type="transmembrane region" description="Helical" evidence="3">
    <location>
        <begin position="397"/>
        <end position="418"/>
    </location>
</feature>
<gene>
    <name evidence="4" type="ORF">LTR97_004842</name>
</gene>
<keyword evidence="3" id="KW-0472">Membrane</keyword>
<feature type="transmembrane region" description="Helical" evidence="3">
    <location>
        <begin position="68"/>
        <end position="89"/>
    </location>
</feature>
<proteinExistence type="inferred from homology"/>
<feature type="transmembrane region" description="Helical" evidence="3">
    <location>
        <begin position="320"/>
        <end position="342"/>
    </location>
</feature>
<comment type="caution">
    <text evidence="4">The sequence shown here is derived from an EMBL/GenBank/DDBJ whole genome shotgun (WGS) entry which is preliminary data.</text>
</comment>
<dbReference type="InterPro" id="IPR036259">
    <property type="entry name" value="MFS_trans_sf"/>
</dbReference>
<dbReference type="AlphaFoldDB" id="A0AAN7WDX0"/>
<evidence type="ECO:0000256" key="2">
    <source>
        <dbReference type="ARBA" id="ARBA00006727"/>
    </source>
</evidence>
<feature type="transmembrane region" description="Helical" evidence="3">
    <location>
        <begin position="155"/>
        <end position="176"/>
    </location>
</feature>
<feature type="transmembrane region" description="Helical" evidence="3">
    <location>
        <begin position="268"/>
        <end position="288"/>
    </location>
</feature>
<keyword evidence="3" id="KW-0812">Transmembrane</keyword>
<comment type="similarity">
    <text evidence="2">Belongs to the major facilitator superfamily. Monocarboxylate porter (TC 2.A.1.13) family.</text>
</comment>
<protein>
    <recommendedName>
        <fullName evidence="6">Major facilitator superfamily (MFS) profile domain-containing protein</fullName>
    </recommendedName>
</protein>
<keyword evidence="3" id="KW-1133">Transmembrane helix</keyword>
<dbReference type="EMBL" id="JAVRQU010000006">
    <property type="protein sequence ID" value="KAK5702024.1"/>
    <property type="molecule type" value="Genomic_DNA"/>
</dbReference>
<feature type="transmembrane region" description="Helical" evidence="3">
    <location>
        <begin position="354"/>
        <end position="377"/>
    </location>
</feature>
<evidence type="ECO:0000313" key="4">
    <source>
        <dbReference type="EMBL" id="KAK5702024.1"/>
    </source>
</evidence>
<feature type="transmembrane region" description="Helical" evidence="3">
    <location>
        <begin position="101"/>
        <end position="117"/>
    </location>
</feature>
<dbReference type="InterPro" id="IPR050327">
    <property type="entry name" value="Proton-linked_MCT"/>
</dbReference>
<dbReference type="Pfam" id="PF07690">
    <property type="entry name" value="MFS_1"/>
    <property type="match status" value="1"/>
</dbReference>
<accession>A0AAN7WDX0</accession>
<name>A0AAN7WDX0_9PEZI</name>
<reference evidence="4" key="1">
    <citation type="submission" date="2023-08" db="EMBL/GenBank/DDBJ databases">
        <title>Black Yeasts Isolated from many extreme environments.</title>
        <authorList>
            <person name="Coleine C."/>
            <person name="Stajich J.E."/>
            <person name="Selbmann L."/>
        </authorList>
    </citation>
    <scope>NUCLEOTIDE SEQUENCE</scope>
    <source>
        <strain evidence="4">CCFEE 5810</strain>
    </source>
</reference>
<feature type="transmembrane region" description="Helical" evidence="3">
    <location>
        <begin position="295"/>
        <end position="314"/>
    </location>
</feature>
<comment type="subcellular location">
    <subcellularLocation>
        <location evidence="1">Membrane</location>
        <topology evidence="1">Multi-pass membrane protein</topology>
    </subcellularLocation>
</comment>